<sequence length="81" mass="8632">MHTTAAVQIGTSSTQARIRPPVRRFSARTKSAPNTMMALTTQLTACTADLSCFASSGSPQVPPTAQYTCSSMKRIVKAKAR</sequence>
<evidence type="ECO:0000313" key="2">
    <source>
        <dbReference type="Proteomes" id="UP000031526"/>
    </source>
</evidence>
<accession>A0A0B5DTV7</accession>
<proteinExistence type="predicted"/>
<reference evidence="2" key="1">
    <citation type="submission" date="2014-09" db="EMBL/GenBank/DDBJ databases">
        <title>Sequence of the Streptomyces nodosus genome.</title>
        <authorList>
            <person name="Sweeney P."/>
            <person name="Stephens N."/>
            <person name="Murphy C."/>
            <person name="Caffrey P."/>
        </authorList>
    </citation>
    <scope>NUCLEOTIDE SEQUENCE [LARGE SCALE GENOMIC DNA]</scope>
    <source>
        <strain evidence="2">ATCC 14899</strain>
    </source>
</reference>
<gene>
    <name evidence="1" type="ORF">SNOD_28780</name>
</gene>
<dbReference type="HOGENOM" id="CLU_2572437_0_0_11"/>
<dbReference type="EMBL" id="CP009313">
    <property type="protein sequence ID" value="AJE43572.1"/>
    <property type="molecule type" value="Genomic_DNA"/>
</dbReference>
<keyword evidence="2" id="KW-1185">Reference proteome</keyword>
<dbReference type="AlphaFoldDB" id="A0A0B5DTV7"/>
<protein>
    <submittedName>
        <fullName evidence="1">Uncharacterized protein</fullName>
    </submittedName>
</protein>
<evidence type="ECO:0000313" key="1">
    <source>
        <dbReference type="EMBL" id="AJE43572.1"/>
    </source>
</evidence>
<reference evidence="1 2" key="2">
    <citation type="journal article" date="2016" name="Appl. Microbiol. Biotechnol.">
        <title>Exploiting the genome sequence of Streptomyces nodosus for enhanced antibiotic production.</title>
        <authorList>
            <person name="Sweeney P."/>
            <person name="Murphy C.D."/>
            <person name="Caffrey P."/>
        </authorList>
    </citation>
    <scope>NUCLEOTIDE SEQUENCE [LARGE SCALE GENOMIC DNA]</scope>
    <source>
        <strain evidence="1 2">ATCC 14899</strain>
    </source>
</reference>
<organism evidence="1 2">
    <name type="scientific">Streptomyces nodosus</name>
    <dbReference type="NCBI Taxonomy" id="40318"/>
    <lineage>
        <taxon>Bacteria</taxon>
        <taxon>Bacillati</taxon>
        <taxon>Actinomycetota</taxon>
        <taxon>Actinomycetes</taxon>
        <taxon>Kitasatosporales</taxon>
        <taxon>Streptomycetaceae</taxon>
        <taxon>Streptomyces</taxon>
    </lineage>
</organism>
<name>A0A0B5DTV7_9ACTN</name>
<dbReference type="Proteomes" id="UP000031526">
    <property type="component" value="Chromosome"/>
</dbReference>